<dbReference type="InterPro" id="IPR036582">
    <property type="entry name" value="Mao_N_sf"/>
</dbReference>
<dbReference type="Proteomes" id="UP000078148">
    <property type="component" value="Chromosome"/>
</dbReference>
<dbReference type="EMBL" id="CP013023">
    <property type="protein sequence ID" value="ANF95141.1"/>
    <property type="molecule type" value="Genomic_DNA"/>
</dbReference>
<proteinExistence type="predicted"/>
<feature type="domain" description="Copper amine oxidase-like N-terminal" evidence="3">
    <location>
        <begin position="57"/>
        <end position="95"/>
    </location>
</feature>
<organism evidence="4 5">
    <name type="scientific">Paenibacillus bovis</name>
    <dbReference type="NCBI Taxonomy" id="1616788"/>
    <lineage>
        <taxon>Bacteria</taxon>
        <taxon>Bacillati</taxon>
        <taxon>Bacillota</taxon>
        <taxon>Bacilli</taxon>
        <taxon>Bacillales</taxon>
        <taxon>Paenibacillaceae</taxon>
        <taxon>Paenibacillus</taxon>
    </lineage>
</organism>
<dbReference type="InterPro" id="IPR012854">
    <property type="entry name" value="Cu_amine_oxidase-like_N"/>
</dbReference>
<dbReference type="SUPFAM" id="SSF55383">
    <property type="entry name" value="Copper amine oxidase, domain N"/>
    <property type="match status" value="1"/>
</dbReference>
<accession>A0A172ZBX6</accession>
<evidence type="ECO:0000313" key="4">
    <source>
        <dbReference type="EMBL" id="ANF95141.1"/>
    </source>
</evidence>
<feature type="compositionally biased region" description="Acidic residues" evidence="1">
    <location>
        <begin position="197"/>
        <end position="206"/>
    </location>
</feature>
<keyword evidence="5" id="KW-1185">Reference proteome</keyword>
<dbReference type="KEGG" id="pbv:AR543_03210"/>
<evidence type="ECO:0000256" key="1">
    <source>
        <dbReference type="SAM" id="MobiDB-lite"/>
    </source>
</evidence>
<feature type="signal peptide" evidence="2">
    <location>
        <begin position="1"/>
        <end position="24"/>
    </location>
</feature>
<reference evidence="5" key="1">
    <citation type="submission" date="2015-10" db="EMBL/GenBank/DDBJ databases">
        <title>Genome of Paenibacillus bovis sp. nov.</title>
        <authorList>
            <person name="Wu Z."/>
            <person name="Gao C."/>
            <person name="Liu Z."/>
            <person name="Zheng H."/>
        </authorList>
    </citation>
    <scope>NUCLEOTIDE SEQUENCE [LARGE SCALE GENOMIC DNA]</scope>
    <source>
        <strain evidence="5">BD3526</strain>
    </source>
</reference>
<feature type="compositionally biased region" description="Low complexity" evidence="1">
    <location>
        <begin position="100"/>
        <end position="148"/>
    </location>
</feature>
<feature type="chain" id="PRO_5008005719" description="Copper amine oxidase-like N-terminal domain-containing protein" evidence="2">
    <location>
        <begin position="25"/>
        <end position="206"/>
    </location>
</feature>
<sequence>MKKGMASLLVGSALLIGTGTGALAATNMEEVTAYLNDQIKVEVDGNPATLQTANGKEVTPLTYNGTTYLPVRATAELMGANVVYNAATSTVQLTTATGNTYAGTTASTGTTDTTTGTTDSTTGTTTNTNTGTTTDTNATGTNTDENGTPNPFTETTNSGTVNGNGGTVDSTTGGEVNSPASGTTVDSTTGGSTNPSQDDDSLGEDS</sequence>
<protein>
    <recommendedName>
        <fullName evidence="3">Copper amine oxidase-like N-terminal domain-containing protein</fullName>
    </recommendedName>
</protein>
<gene>
    <name evidence="4" type="ORF">AR543_03210</name>
</gene>
<evidence type="ECO:0000259" key="3">
    <source>
        <dbReference type="Pfam" id="PF07833"/>
    </source>
</evidence>
<keyword evidence="2" id="KW-0732">Signal</keyword>
<feature type="compositionally biased region" description="Low complexity" evidence="1">
    <location>
        <begin position="181"/>
        <end position="193"/>
    </location>
</feature>
<feature type="compositionally biased region" description="Low complexity" evidence="1">
    <location>
        <begin position="155"/>
        <end position="174"/>
    </location>
</feature>
<dbReference type="AlphaFoldDB" id="A0A172ZBX6"/>
<dbReference type="Pfam" id="PF07833">
    <property type="entry name" value="Cu_amine_oxidN1"/>
    <property type="match status" value="1"/>
</dbReference>
<feature type="region of interest" description="Disordered" evidence="1">
    <location>
        <begin position="100"/>
        <end position="206"/>
    </location>
</feature>
<evidence type="ECO:0000313" key="5">
    <source>
        <dbReference type="Proteomes" id="UP000078148"/>
    </source>
</evidence>
<reference evidence="4 5" key="2">
    <citation type="journal article" date="2016" name="Int. J. Syst. Evol. Microbiol.">
        <title>Paenibacillus bovis sp. nov., isolated from raw yak (Bos grunniens) milk.</title>
        <authorList>
            <person name="Gao C."/>
            <person name="Han J."/>
            <person name="Liu Z."/>
            <person name="Xu X."/>
            <person name="Hang F."/>
            <person name="Wu Z."/>
        </authorList>
    </citation>
    <scope>NUCLEOTIDE SEQUENCE [LARGE SCALE GENOMIC DNA]</scope>
    <source>
        <strain evidence="4 5">BD3526</strain>
    </source>
</reference>
<dbReference type="STRING" id="1616788.AR543_03210"/>
<evidence type="ECO:0000256" key="2">
    <source>
        <dbReference type="SAM" id="SignalP"/>
    </source>
</evidence>
<dbReference type="OrthoDB" id="337615at2"/>
<name>A0A172ZBX6_9BACL</name>
<dbReference type="RefSeq" id="WP_060531791.1">
    <property type="nucleotide sequence ID" value="NZ_CP013023.1"/>
</dbReference>